<dbReference type="Gene3D" id="3.40.50.300">
    <property type="entry name" value="P-loop containing nucleotide triphosphate hydrolases"/>
    <property type="match status" value="1"/>
</dbReference>
<dbReference type="Gene3D" id="3.30.1510.10">
    <property type="entry name" value="Domain 2, N(10)-formyltetrahydrofolate synthetase"/>
    <property type="match status" value="1"/>
</dbReference>
<keyword evidence="3 6" id="KW-0436">Ligase</keyword>
<gene>
    <name evidence="6" type="primary">fhs</name>
    <name evidence="7" type="ORF">RIL96_08950</name>
</gene>
<protein>
    <recommendedName>
        <fullName evidence="6">Formate--tetrahydrofolate ligase</fullName>
        <ecNumber evidence="6">6.3.4.3</ecNumber>
    </recommendedName>
    <alternativeName>
        <fullName evidence="6">Formyltetrahydrofolate synthetase</fullName>
        <shortName evidence="6">FHS</shortName>
        <shortName evidence="6">FTHFS</shortName>
    </alternativeName>
</protein>
<dbReference type="HAMAP" id="MF_01543">
    <property type="entry name" value="FTHFS"/>
    <property type="match status" value="1"/>
</dbReference>
<proteinExistence type="inferred from homology"/>
<dbReference type="Pfam" id="PF01268">
    <property type="entry name" value="FTHFS"/>
    <property type="match status" value="1"/>
</dbReference>
<dbReference type="NCBIfam" id="NF010030">
    <property type="entry name" value="PRK13505.1"/>
    <property type="match status" value="1"/>
</dbReference>
<dbReference type="GO" id="GO:0004329">
    <property type="term" value="F:formate-tetrahydrofolate ligase activity"/>
    <property type="evidence" value="ECO:0007669"/>
    <property type="project" value="UniProtKB-EC"/>
</dbReference>
<dbReference type="InterPro" id="IPR020628">
    <property type="entry name" value="Formate_THF_ligase_CS"/>
</dbReference>
<name>A0ABU2DT59_9MICC</name>
<feature type="binding site" evidence="6">
    <location>
        <begin position="65"/>
        <end position="72"/>
    </location>
    <ligand>
        <name>ATP</name>
        <dbReference type="ChEBI" id="CHEBI:30616"/>
    </ligand>
</feature>
<sequence length="555" mass="58724">MSHPSDIEIASAATLRPITDVAHDLGLGDDALYPIGHHMAKIDAEQLNDRPAAGKVVLVTALTPTPAGEGKSTMTVGLTDGLNRIGVKTAAALREPSLGPVFGMKGGATGGGYAQVVPMEDINLHFTGDFHAITSANNLLAASIDNHIQQGNALGIDPRRIDFRRVLDMNDRALRQVVIGLGGPAQGVPREEQFTITVASEVMAILCLATDLEDLKSRLGRITVASTYDRQPVTVDDIGVAAAMTVLLKRAIQPNLVQTLEGNPALIHGGPFANIAHGCSSVRATQTARQLADVVVTEAGFGADLGAEKFLDIKAPQADCYPDAVVMVATVRALKMHGGVAKEDLKAEDVDALRRGLANLDRHVSTMQRAGAEPVIAINAFVHDTAAEVAALRAWCEERGLRSAVVEAWARGGAGATDLAQQVSGALEQPAQMRSFYAAELTVEEKIRTLVTEVYRGDGVEFSTTARRKLAEYARQGWDRLPVCVAKTQYSFSDDPSLRGAPEGFSLTVRDLQVRTGAGFVVVLTGDIMTMPGLPKHPAALDMNITADGVVSGLS</sequence>
<dbReference type="Proteomes" id="UP001251870">
    <property type="component" value="Unassembled WGS sequence"/>
</dbReference>
<comment type="catalytic activity">
    <reaction evidence="6">
        <text>(6S)-5,6,7,8-tetrahydrofolate + formate + ATP = (6R)-10-formyltetrahydrofolate + ADP + phosphate</text>
        <dbReference type="Rhea" id="RHEA:20221"/>
        <dbReference type="ChEBI" id="CHEBI:15740"/>
        <dbReference type="ChEBI" id="CHEBI:30616"/>
        <dbReference type="ChEBI" id="CHEBI:43474"/>
        <dbReference type="ChEBI" id="CHEBI:57453"/>
        <dbReference type="ChEBI" id="CHEBI:195366"/>
        <dbReference type="ChEBI" id="CHEBI:456216"/>
        <dbReference type="EC" id="6.3.4.3"/>
    </reaction>
</comment>
<evidence type="ECO:0000256" key="1">
    <source>
        <dbReference type="ARBA" id="ARBA00004777"/>
    </source>
</evidence>
<evidence type="ECO:0000313" key="8">
    <source>
        <dbReference type="Proteomes" id="UP001251870"/>
    </source>
</evidence>
<evidence type="ECO:0000256" key="4">
    <source>
        <dbReference type="ARBA" id="ARBA00022741"/>
    </source>
</evidence>
<dbReference type="EMBL" id="JAVKGR010000010">
    <property type="protein sequence ID" value="MDR8019689.1"/>
    <property type="molecule type" value="Genomic_DNA"/>
</dbReference>
<dbReference type="Gene3D" id="3.10.410.10">
    <property type="entry name" value="Formyltetrahydrofolate synthetase, domain 3"/>
    <property type="match status" value="1"/>
</dbReference>
<dbReference type="PROSITE" id="PS00721">
    <property type="entry name" value="FTHFS_1"/>
    <property type="match status" value="1"/>
</dbReference>
<accession>A0ABU2DT59</accession>
<keyword evidence="5 6" id="KW-0067">ATP-binding</keyword>
<dbReference type="SUPFAM" id="SSF52540">
    <property type="entry name" value="P-loop containing nucleoside triphosphate hydrolases"/>
    <property type="match status" value="1"/>
</dbReference>
<reference evidence="7 8" key="1">
    <citation type="submission" date="2023-09" db="EMBL/GenBank/DDBJ databases">
        <title>Description of three actinobacteria isolated from air of manufacturing shop in a pharmaceutical factory.</title>
        <authorList>
            <person name="Zhang D.-F."/>
        </authorList>
    </citation>
    <scope>NUCLEOTIDE SEQUENCE [LARGE SCALE GENOMIC DNA]</scope>
    <source>
        <strain evidence="7 8">LY-0111</strain>
    </source>
</reference>
<organism evidence="7 8">
    <name type="scientific">Nesterenkonia aerolata</name>
    <dbReference type="NCBI Taxonomy" id="3074079"/>
    <lineage>
        <taxon>Bacteria</taxon>
        <taxon>Bacillati</taxon>
        <taxon>Actinomycetota</taxon>
        <taxon>Actinomycetes</taxon>
        <taxon>Micrococcales</taxon>
        <taxon>Micrococcaceae</taxon>
        <taxon>Nesterenkonia</taxon>
    </lineage>
</organism>
<evidence type="ECO:0000313" key="7">
    <source>
        <dbReference type="EMBL" id="MDR8019689.1"/>
    </source>
</evidence>
<dbReference type="PROSITE" id="PS00722">
    <property type="entry name" value="FTHFS_2"/>
    <property type="match status" value="1"/>
</dbReference>
<dbReference type="CDD" id="cd00477">
    <property type="entry name" value="FTHFS"/>
    <property type="match status" value="1"/>
</dbReference>
<dbReference type="RefSeq" id="WP_310548682.1">
    <property type="nucleotide sequence ID" value="NZ_JAVKGR010000010.1"/>
</dbReference>
<dbReference type="EC" id="6.3.4.3" evidence="6"/>
<keyword evidence="8" id="KW-1185">Reference proteome</keyword>
<dbReference type="InterPro" id="IPR027417">
    <property type="entry name" value="P-loop_NTPase"/>
</dbReference>
<comment type="similarity">
    <text evidence="6">Belongs to the formate--tetrahydrofolate ligase family.</text>
</comment>
<comment type="pathway">
    <text evidence="1 6">One-carbon metabolism; tetrahydrofolate interconversion.</text>
</comment>
<keyword evidence="2 6" id="KW-0554">One-carbon metabolism</keyword>
<evidence type="ECO:0000256" key="5">
    <source>
        <dbReference type="ARBA" id="ARBA00022840"/>
    </source>
</evidence>
<evidence type="ECO:0000256" key="3">
    <source>
        <dbReference type="ARBA" id="ARBA00022598"/>
    </source>
</evidence>
<comment type="caution">
    <text evidence="7">The sequence shown here is derived from an EMBL/GenBank/DDBJ whole genome shotgun (WGS) entry which is preliminary data.</text>
</comment>
<keyword evidence="4 6" id="KW-0547">Nucleotide-binding</keyword>
<evidence type="ECO:0000256" key="2">
    <source>
        <dbReference type="ARBA" id="ARBA00022563"/>
    </source>
</evidence>
<dbReference type="InterPro" id="IPR000559">
    <property type="entry name" value="Formate_THF_ligase"/>
</dbReference>
<evidence type="ECO:0000256" key="6">
    <source>
        <dbReference type="HAMAP-Rule" id="MF_01543"/>
    </source>
</evidence>